<dbReference type="GO" id="GO:0000724">
    <property type="term" value="P:double-strand break repair via homologous recombination"/>
    <property type="evidence" value="ECO:0007669"/>
    <property type="project" value="TreeGrafter"/>
</dbReference>
<evidence type="ECO:0000256" key="4">
    <source>
        <dbReference type="ARBA" id="ARBA00023204"/>
    </source>
</evidence>
<dbReference type="EMBL" id="JAEPRA010000002">
    <property type="protein sequence ID" value="KAG2188235.1"/>
    <property type="molecule type" value="Genomic_DNA"/>
</dbReference>
<sequence length="366" mass="41208">MSRITNAFERMQLSLACPICHKALVNTRIVSECGHFSCQDCVLYEIGEKGRCPQCQLPAIVKNLQPYHTLDILSVCLQKLRSSTYNSNVKVASCSFADDESLPFVEGYNKRRRTTPAGQYVMGTYSYEEIEYAEVAMQTPKIGVGINEEVQASQEDQEIASKSERPASTVRNESLIDRKTQLGKVVKLDHTGLVVKDEEEVNAALLKIGGTDITIEVYKDTEWIDDEVTHVITSMDNQHLCKRTQKYLSAIVKGKWVLGHQWLVQSMIAGQWLDEREYEAAGDLTMGNSLAPLRSAGARILQRRPRDGKGGQLGNGKLDIDRPLIVMQDIPTEWKKSQNWLMQYQVVSTSWILNAISWLSLEQPIP</sequence>
<keyword evidence="10" id="KW-1185">Reference proteome</keyword>
<organism evidence="9 10">
    <name type="scientific">Umbelopsis vinacea</name>
    <dbReference type="NCBI Taxonomy" id="44442"/>
    <lineage>
        <taxon>Eukaryota</taxon>
        <taxon>Fungi</taxon>
        <taxon>Fungi incertae sedis</taxon>
        <taxon>Mucoromycota</taxon>
        <taxon>Mucoromycotina</taxon>
        <taxon>Umbelopsidomycetes</taxon>
        <taxon>Umbelopsidales</taxon>
        <taxon>Umbelopsidaceae</taxon>
        <taxon>Umbelopsis</taxon>
    </lineage>
</organism>
<keyword evidence="2" id="KW-0677">Repeat</keyword>
<dbReference type="SUPFAM" id="SSF57850">
    <property type="entry name" value="RING/U-box"/>
    <property type="match status" value="1"/>
</dbReference>
<dbReference type="Proteomes" id="UP000612746">
    <property type="component" value="Unassembled WGS sequence"/>
</dbReference>
<dbReference type="Gene3D" id="3.30.40.10">
    <property type="entry name" value="Zinc/RING finger domain, C3HC4 (zinc finger)"/>
    <property type="match status" value="1"/>
</dbReference>
<dbReference type="InterPro" id="IPR036420">
    <property type="entry name" value="BRCT_dom_sf"/>
</dbReference>
<evidence type="ECO:0000256" key="3">
    <source>
        <dbReference type="ARBA" id="ARBA00022763"/>
    </source>
</evidence>
<dbReference type="Pfam" id="PF13923">
    <property type="entry name" value="zf-C3HC4_2"/>
    <property type="match status" value="1"/>
</dbReference>
<accession>A0A8H7QAD7</accession>
<reference evidence="9" key="1">
    <citation type="submission" date="2020-12" db="EMBL/GenBank/DDBJ databases">
        <title>Metabolic potential, ecology and presence of endohyphal bacteria is reflected in genomic diversity of Mucoromycotina.</title>
        <authorList>
            <person name="Muszewska A."/>
            <person name="Okrasinska A."/>
            <person name="Steczkiewicz K."/>
            <person name="Drgas O."/>
            <person name="Orlowska M."/>
            <person name="Perlinska-Lenart U."/>
            <person name="Aleksandrzak-Piekarczyk T."/>
            <person name="Szatraj K."/>
            <person name="Zielenkiewicz U."/>
            <person name="Pilsyk S."/>
            <person name="Malc E."/>
            <person name="Mieczkowski P."/>
            <person name="Kruszewska J.S."/>
            <person name="Biernat P."/>
            <person name="Pawlowska J."/>
        </authorList>
    </citation>
    <scope>NUCLEOTIDE SEQUENCE</scope>
    <source>
        <strain evidence="9">WA0000051536</strain>
    </source>
</reference>
<name>A0A8H7QAD7_9FUNG</name>
<feature type="domain" description="RING-type" evidence="7">
    <location>
        <begin position="17"/>
        <end position="56"/>
    </location>
</feature>
<evidence type="ECO:0000259" key="7">
    <source>
        <dbReference type="PROSITE" id="PS50089"/>
    </source>
</evidence>
<dbReference type="GO" id="GO:0005634">
    <property type="term" value="C:nucleus"/>
    <property type="evidence" value="ECO:0007669"/>
    <property type="project" value="UniProtKB-SubCell"/>
</dbReference>
<comment type="caution">
    <text evidence="9">The sequence shown here is derived from an EMBL/GenBank/DDBJ whole genome shotgun (WGS) entry which is preliminary data.</text>
</comment>
<keyword evidence="6" id="KW-0862">Zinc</keyword>
<evidence type="ECO:0000256" key="5">
    <source>
        <dbReference type="ARBA" id="ARBA00023242"/>
    </source>
</evidence>
<dbReference type="PROSITE" id="PS50089">
    <property type="entry name" value="ZF_RING_2"/>
    <property type="match status" value="1"/>
</dbReference>
<evidence type="ECO:0000259" key="8">
    <source>
        <dbReference type="PROSITE" id="PS50172"/>
    </source>
</evidence>
<evidence type="ECO:0000256" key="1">
    <source>
        <dbReference type="ARBA" id="ARBA00004123"/>
    </source>
</evidence>
<dbReference type="InterPro" id="IPR001841">
    <property type="entry name" value="Znf_RING"/>
</dbReference>
<feature type="domain" description="BRCT" evidence="8">
    <location>
        <begin position="205"/>
        <end position="280"/>
    </location>
</feature>
<dbReference type="GO" id="GO:0004842">
    <property type="term" value="F:ubiquitin-protein transferase activity"/>
    <property type="evidence" value="ECO:0007669"/>
    <property type="project" value="TreeGrafter"/>
</dbReference>
<dbReference type="PANTHER" id="PTHR13763:SF0">
    <property type="entry name" value="BREAST CANCER TYPE 1 SUSCEPTIBILITY PROTEIN"/>
    <property type="match status" value="1"/>
</dbReference>
<evidence type="ECO:0000256" key="2">
    <source>
        <dbReference type="ARBA" id="ARBA00022737"/>
    </source>
</evidence>
<evidence type="ECO:0000313" key="10">
    <source>
        <dbReference type="Proteomes" id="UP000612746"/>
    </source>
</evidence>
<dbReference type="PROSITE" id="PS50172">
    <property type="entry name" value="BRCT"/>
    <property type="match status" value="1"/>
</dbReference>
<keyword evidence="4" id="KW-0234">DNA repair</keyword>
<evidence type="ECO:0008006" key="11">
    <source>
        <dbReference type="Google" id="ProtNLM"/>
    </source>
</evidence>
<dbReference type="PANTHER" id="PTHR13763">
    <property type="entry name" value="BREAST CANCER TYPE 1 SUSCEPTIBILITY PROTEIN BRCA1"/>
    <property type="match status" value="1"/>
</dbReference>
<dbReference type="InterPro" id="IPR031099">
    <property type="entry name" value="BRCA1-associated"/>
</dbReference>
<dbReference type="InterPro" id="IPR013083">
    <property type="entry name" value="Znf_RING/FYVE/PHD"/>
</dbReference>
<dbReference type="GO" id="GO:0045944">
    <property type="term" value="P:positive regulation of transcription by RNA polymerase II"/>
    <property type="evidence" value="ECO:0007669"/>
    <property type="project" value="TreeGrafter"/>
</dbReference>
<keyword evidence="3" id="KW-0227">DNA damage</keyword>
<gene>
    <name evidence="9" type="ORF">INT44_000987</name>
</gene>
<comment type="subcellular location">
    <subcellularLocation>
        <location evidence="1">Nucleus</location>
    </subcellularLocation>
</comment>
<evidence type="ECO:0000313" key="9">
    <source>
        <dbReference type="EMBL" id="KAG2188235.1"/>
    </source>
</evidence>
<dbReference type="GO" id="GO:0008270">
    <property type="term" value="F:zinc ion binding"/>
    <property type="evidence" value="ECO:0007669"/>
    <property type="project" value="UniProtKB-KW"/>
</dbReference>
<keyword evidence="6" id="KW-0479">Metal-binding</keyword>
<dbReference type="Gene3D" id="3.40.50.10190">
    <property type="entry name" value="BRCT domain"/>
    <property type="match status" value="1"/>
</dbReference>
<dbReference type="InterPro" id="IPR001357">
    <property type="entry name" value="BRCT_dom"/>
</dbReference>
<dbReference type="SMART" id="SM00184">
    <property type="entry name" value="RING"/>
    <property type="match status" value="1"/>
</dbReference>
<evidence type="ECO:0000256" key="6">
    <source>
        <dbReference type="PROSITE-ProRule" id="PRU00175"/>
    </source>
</evidence>
<proteinExistence type="predicted"/>
<keyword evidence="6" id="KW-0863">Zinc-finger</keyword>
<dbReference type="Pfam" id="PF00533">
    <property type="entry name" value="BRCT"/>
    <property type="match status" value="1"/>
</dbReference>
<protein>
    <recommendedName>
        <fullName evidence="11">RING-type E3 ubiquitin transferase BRCA1</fullName>
    </recommendedName>
</protein>
<dbReference type="OrthoDB" id="549017at2759"/>
<keyword evidence="5" id="KW-0539">Nucleus</keyword>
<dbReference type="SUPFAM" id="SSF52113">
    <property type="entry name" value="BRCT domain"/>
    <property type="match status" value="1"/>
</dbReference>
<dbReference type="AlphaFoldDB" id="A0A8H7QAD7"/>